<accession>A0ABQ4BZN9</accession>
<evidence type="ECO:0000313" key="3">
    <source>
        <dbReference type="Proteomes" id="UP000624325"/>
    </source>
</evidence>
<dbReference type="InterPro" id="IPR029068">
    <property type="entry name" value="Glyas_Bleomycin-R_OHBP_Dase"/>
</dbReference>
<dbReference type="Proteomes" id="UP000624325">
    <property type="component" value="Unassembled WGS sequence"/>
</dbReference>
<comment type="caution">
    <text evidence="2">The sequence shown here is derived from an EMBL/GenBank/DDBJ whole genome shotgun (WGS) entry which is preliminary data.</text>
</comment>
<reference evidence="2 3" key="1">
    <citation type="submission" date="2021-01" db="EMBL/GenBank/DDBJ databases">
        <title>Whole genome shotgun sequence of Asanoa iriomotensis NBRC 100142.</title>
        <authorList>
            <person name="Komaki H."/>
            <person name="Tamura T."/>
        </authorList>
    </citation>
    <scope>NUCLEOTIDE SEQUENCE [LARGE SCALE GENOMIC DNA]</scope>
    <source>
        <strain evidence="2 3">NBRC 100142</strain>
    </source>
</reference>
<keyword evidence="3" id="KW-1185">Reference proteome</keyword>
<organism evidence="2 3">
    <name type="scientific">Asanoa iriomotensis</name>
    <dbReference type="NCBI Taxonomy" id="234613"/>
    <lineage>
        <taxon>Bacteria</taxon>
        <taxon>Bacillati</taxon>
        <taxon>Actinomycetota</taxon>
        <taxon>Actinomycetes</taxon>
        <taxon>Micromonosporales</taxon>
        <taxon>Micromonosporaceae</taxon>
        <taxon>Asanoa</taxon>
    </lineage>
</organism>
<dbReference type="RefSeq" id="WP_203701335.1">
    <property type="nucleotide sequence ID" value="NZ_BAAALU010000007.1"/>
</dbReference>
<dbReference type="PROSITE" id="PS51819">
    <property type="entry name" value="VOC"/>
    <property type="match status" value="1"/>
</dbReference>
<evidence type="ECO:0000313" key="2">
    <source>
        <dbReference type="EMBL" id="GIF55525.1"/>
    </source>
</evidence>
<evidence type="ECO:0000259" key="1">
    <source>
        <dbReference type="PROSITE" id="PS51819"/>
    </source>
</evidence>
<dbReference type="InterPro" id="IPR037523">
    <property type="entry name" value="VOC_core"/>
</dbReference>
<gene>
    <name evidence="2" type="ORF">Air01nite_16200</name>
</gene>
<dbReference type="SUPFAM" id="SSF54593">
    <property type="entry name" value="Glyoxalase/Bleomycin resistance protein/Dihydroxybiphenyl dioxygenase"/>
    <property type="match status" value="1"/>
</dbReference>
<sequence>MTHRIEALHRIVTAGAIAVDRAGTGLPSGATVAVVPPHAVAPTRAQHPDVLLGVEGPPGDADFVVGPFDANIARECDDRRIAYVPYDDADADLVLLTVPRPTRSRFIGLGTPDEIGDWLAAGADGVAVAAPAGAADTWFTDALWQVRRINGWPLYGAVEHVGLYARPGVSDAEIAQWYADTFDYPVTVGRTLYAGRDVFGRIEVLKAPVGEPCHVGVRVWDFDAAVADLGERGRELQEPVTFPASRLAYLKDRDPAGNLVHIIWRP</sequence>
<dbReference type="EMBL" id="BONC01000008">
    <property type="protein sequence ID" value="GIF55525.1"/>
    <property type="molecule type" value="Genomic_DNA"/>
</dbReference>
<dbReference type="Gene3D" id="3.10.180.10">
    <property type="entry name" value="2,3-Dihydroxybiphenyl 1,2-Dioxygenase, domain 1"/>
    <property type="match status" value="1"/>
</dbReference>
<name>A0ABQ4BZN9_9ACTN</name>
<feature type="domain" description="VOC" evidence="1">
    <location>
        <begin position="157"/>
        <end position="265"/>
    </location>
</feature>
<proteinExistence type="predicted"/>
<protein>
    <recommendedName>
        <fullName evidence="1">VOC domain-containing protein</fullName>
    </recommendedName>
</protein>